<comment type="caution">
    <text evidence="1">The sequence shown here is derived from an EMBL/GenBank/DDBJ whole genome shotgun (WGS) entry which is preliminary data.</text>
</comment>
<organism evidence="1 2">
    <name type="scientific">Noviherbaspirillum autotrophicum</name>
    <dbReference type="NCBI Taxonomy" id="709839"/>
    <lineage>
        <taxon>Bacteria</taxon>
        <taxon>Pseudomonadati</taxon>
        <taxon>Pseudomonadota</taxon>
        <taxon>Betaproteobacteria</taxon>
        <taxon>Burkholderiales</taxon>
        <taxon>Oxalobacteraceae</taxon>
        <taxon>Noviherbaspirillum</taxon>
    </lineage>
</organism>
<evidence type="ECO:0000313" key="2">
    <source>
        <dbReference type="Proteomes" id="UP000031572"/>
    </source>
</evidence>
<sequence length="112" mass="12913">MHSIPETKKSHLWRKIIWHTDPEDHPLGPYHWVEIYCCEESNGYAVWYVRKLARDETRGVPGVESGDYLLNFYPRTSRDDAIERAVLLANCAPTADQVIRELDTLASTAQKV</sequence>
<protein>
    <submittedName>
        <fullName evidence="1">Uncharacterized protein</fullName>
    </submittedName>
</protein>
<gene>
    <name evidence="1" type="ORF">TSA66_09365</name>
</gene>
<keyword evidence="2" id="KW-1185">Reference proteome</keyword>
<dbReference type="EMBL" id="JWJG01000028">
    <property type="protein sequence ID" value="KIF83600.1"/>
    <property type="molecule type" value="Genomic_DNA"/>
</dbReference>
<evidence type="ECO:0000313" key="1">
    <source>
        <dbReference type="EMBL" id="KIF83600.1"/>
    </source>
</evidence>
<reference evidence="1 2" key="1">
    <citation type="submission" date="2014-12" db="EMBL/GenBank/DDBJ databases">
        <title>Denitrispirillum autotrophicum gen. nov., sp. nov., Denitrifying, Facultatively Autotrophic Bacteria Isolated from Rice Paddy Soil.</title>
        <authorList>
            <person name="Ishii S."/>
            <person name="Ashida N."/>
            <person name="Ohno H."/>
            <person name="Otsuka S."/>
            <person name="Yokota A."/>
            <person name="Senoo K."/>
        </authorList>
    </citation>
    <scope>NUCLEOTIDE SEQUENCE [LARGE SCALE GENOMIC DNA]</scope>
    <source>
        <strain evidence="1 2">TSA66</strain>
    </source>
</reference>
<dbReference type="OrthoDB" id="8719502at2"/>
<accession>A0A0C2BQN3</accession>
<dbReference type="AlphaFoldDB" id="A0A0C2BQN3"/>
<dbReference type="Proteomes" id="UP000031572">
    <property type="component" value="Unassembled WGS sequence"/>
</dbReference>
<proteinExistence type="predicted"/>
<dbReference type="STRING" id="709839.TSA66_09365"/>
<dbReference type="RefSeq" id="WP_040042380.1">
    <property type="nucleotide sequence ID" value="NZ_JWJG01000028.1"/>
</dbReference>
<name>A0A0C2BQN3_9BURK</name>